<evidence type="ECO:0000313" key="2">
    <source>
        <dbReference type="EMBL" id="CAC9213301.1"/>
    </source>
</evidence>
<organism evidence="1 3">
    <name type="scientific">Citrobacter werkmanii</name>
    <dbReference type="NCBI Taxonomy" id="67827"/>
    <lineage>
        <taxon>Bacteria</taxon>
        <taxon>Pseudomonadati</taxon>
        <taxon>Pseudomonadota</taxon>
        <taxon>Gammaproteobacteria</taxon>
        <taxon>Enterobacterales</taxon>
        <taxon>Enterobacteriaceae</taxon>
        <taxon>Citrobacter</taxon>
        <taxon>Citrobacter freundii complex</taxon>
    </lineage>
</organism>
<accession>A0A9N8GUU7</accession>
<name>A0A9N8GUU7_9ENTR</name>
<dbReference type="Proteomes" id="UP000837205">
    <property type="component" value="Unassembled WGS sequence"/>
</dbReference>
<comment type="caution">
    <text evidence="1">The sequence shown here is derived from an EMBL/GenBank/DDBJ whole genome shotgun (WGS) entry which is preliminary data.</text>
</comment>
<reference evidence="1" key="1">
    <citation type="submission" date="2020-05" db="EMBL/GenBank/DDBJ databases">
        <authorList>
            <person name="Delgado-Blas J."/>
        </authorList>
    </citation>
    <scope>NUCLEOTIDE SEQUENCE</scope>
    <source>
        <strain evidence="1">BB1459</strain>
        <strain evidence="2">BB1480</strain>
    </source>
</reference>
<protein>
    <submittedName>
        <fullName evidence="1">Uncharacterized protein</fullName>
    </submittedName>
</protein>
<evidence type="ECO:0000313" key="3">
    <source>
        <dbReference type="Proteomes" id="UP000834503"/>
    </source>
</evidence>
<sequence>MAQTVKPLLRTAAGKNSLFNASLIAHSFQASAFCRPDPA</sequence>
<gene>
    <name evidence="1" type="ORF">GHA_02996</name>
    <name evidence="2" type="ORF">TML_03119</name>
</gene>
<dbReference type="EMBL" id="CAHPQX010000012">
    <property type="protein sequence ID" value="CAB5561866.1"/>
    <property type="molecule type" value="Genomic_DNA"/>
</dbReference>
<dbReference type="AlphaFoldDB" id="A0A9N8GUU7"/>
<dbReference type="Proteomes" id="UP000834503">
    <property type="component" value="Unassembled WGS sequence"/>
</dbReference>
<evidence type="ECO:0000313" key="1">
    <source>
        <dbReference type="EMBL" id="CAB5561866.1"/>
    </source>
</evidence>
<evidence type="ECO:0000313" key="4">
    <source>
        <dbReference type="Proteomes" id="UP000837205"/>
    </source>
</evidence>
<keyword evidence="4" id="KW-1185">Reference proteome</keyword>
<proteinExistence type="predicted"/>
<dbReference type="EMBL" id="CAIIUA010000001">
    <property type="protein sequence ID" value="CAC9213301.1"/>
    <property type="molecule type" value="Genomic_DNA"/>
</dbReference>